<dbReference type="EMBL" id="CAFBLN010000009">
    <property type="protein sequence ID" value="CAB4863399.1"/>
    <property type="molecule type" value="Genomic_DNA"/>
</dbReference>
<feature type="domain" description="Amidohydrolase 3" evidence="1">
    <location>
        <begin position="58"/>
        <end position="542"/>
    </location>
</feature>
<proteinExistence type="predicted"/>
<dbReference type="InterPro" id="IPR011059">
    <property type="entry name" value="Metal-dep_hydrolase_composite"/>
</dbReference>
<name>A0A6J7D4M7_9ZZZZ</name>
<organism evidence="2">
    <name type="scientific">freshwater metagenome</name>
    <dbReference type="NCBI Taxonomy" id="449393"/>
    <lineage>
        <taxon>unclassified sequences</taxon>
        <taxon>metagenomes</taxon>
        <taxon>ecological metagenomes</taxon>
    </lineage>
</organism>
<dbReference type="SUPFAM" id="SSF51556">
    <property type="entry name" value="Metallo-dependent hydrolases"/>
    <property type="match status" value="1"/>
</dbReference>
<dbReference type="InterPro" id="IPR032466">
    <property type="entry name" value="Metal_Hydrolase"/>
</dbReference>
<reference evidence="2" key="1">
    <citation type="submission" date="2020-05" db="EMBL/GenBank/DDBJ databases">
        <authorList>
            <person name="Chiriac C."/>
            <person name="Salcher M."/>
            <person name="Ghai R."/>
            <person name="Kavagutti S V."/>
        </authorList>
    </citation>
    <scope>NUCLEOTIDE SEQUENCE</scope>
</reference>
<dbReference type="Pfam" id="PF07969">
    <property type="entry name" value="Amidohydro_3"/>
    <property type="match status" value="1"/>
</dbReference>
<dbReference type="Gene3D" id="2.30.40.10">
    <property type="entry name" value="Urease, subunit C, domain 1"/>
    <property type="match status" value="1"/>
</dbReference>
<accession>A0A6J7D4M7</accession>
<dbReference type="PANTHER" id="PTHR22642:SF2">
    <property type="entry name" value="PROTEIN LONG AFTER FAR-RED 3"/>
    <property type="match status" value="1"/>
</dbReference>
<dbReference type="SUPFAM" id="SSF51338">
    <property type="entry name" value="Composite domain of metallo-dependent hydrolases"/>
    <property type="match status" value="1"/>
</dbReference>
<sequence>MSITLFTARELVTLDEDSERANAVAVLDGRILYVGTTESVTARLGDTQFTLDTQFADAVLVPGFIEAHGHLLPNGSFSQHLWLGFDDRLRADGTVDRGCTSIDEVINRLREVAATTPSGEHIFGVGFDPTFLEGRALTRQDLDRVSTDHYVSVMNASLHWGYANSMLINQQGITSATDALGVVKDADGEPTGQFAETAMALIFDAVGAMRQETKASLDAGAHLARLAGVTTHSDLAVRILGRVFDEYSTYAASGELPVRVVVSPHMYETFRRLSPAESLELVQSIRERCNDRLLLGPLKWISDGSIQGFTAALNWPGYCNGSEDGHLLLDRATITAAVLPFHRAGFQVAIHANGDRAIDETLLALRDVVESDPRDDHRHRIEHAQMMSPQQLDTAAELGVALNFFSNHLFYWGDIHYTTTMGPERAMRSNPAKSALVKGIKISIHSDAPVTPVAPLFTMWCAVNRVTRTGMILGEEERLTPLEALRAVTLGAAELMHLDHELGSITVGKLADFTVLAQNPLTTNPMEIKNIPVVGTVLAGVPT</sequence>
<dbReference type="InterPro" id="IPR033932">
    <property type="entry name" value="YtcJ-like"/>
</dbReference>
<dbReference type="InterPro" id="IPR013108">
    <property type="entry name" value="Amidohydro_3"/>
</dbReference>
<dbReference type="CDD" id="cd01300">
    <property type="entry name" value="YtcJ_like"/>
    <property type="match status" value="1"/>
</dbReference>
<dbReference type="PANTHER" id="PTHR22642">
    <property type="entry name" value="IMIDAZOLONEPROPIONASE"/>
    <property type="match status" value="1"/>
</dbReference>
<dbReference type="GO" id="GO:0016810">
    <property type="term" value="F:hydrolase activity, acting on carbon-nitrogen (but not peptide) bonds"/>
    <property type="evidence" value="ECO:0007669"/>
    <property type="project" value="InterPro"/>
</dbReference>
<dbReference type="Gene3D" id="3.20.20.140">
    <property type="entry name" value="Metal-dependent hydrolases"/>
    <property type="match status" value="1"/>
</dbReference>
<evidence type="ECO:0000259" key="1">
    <source>
        <dbReference type="Pfam" id="PF07969"/>
    </source>
</evidence>
<evidence type="ECO:0000313" key="2">
    <source>
        <dbReference type="EMBL" id="CAB4863399.1"/>
    </source>
</evidence>
<dbReference type="Gene3D" id="3.10.310.70">
    <property type="match status" value="1"/>
</dbReference>
<dbReference type="AlphaFoldDB" id="A0A6J7D4M7"/>
<protein>
    <submittedName>
        <fullName evidence="2">Unannotated protein</fullName>
    </submittedName>
</protein>
<gene>
    <name evidence="2" type="ORF">UFOPK3381_00384</name>
</gene>